<sequence>MRKQILLFIILGVSPLVLVAQNFFVSKVASENQHIPDQGNGLYKNPIFPGKYGDPSIVRVDKDYYVAFSKGANILIWHSLDLVNWEPIKRHHLPEGYDRVWAIDLQYFNNKFHIYMPVGIYPGKKQNFMGNFVITAEDITGAWSDPINLEIEAPETDKIIEFPNPDSFYNGIDPGFIQTPEGDKYLYLGHGFAVELNDEGTKAVSKLKQYYTGWDIPESWIVECKCLESPKLFYKDGYYYMVSAQGGTAGPATAHMSIVARSKQPLGPWENSPHNPLTHTYSHEEPFWHQGHGTVFKAVDGSWYTIFHGRVKGYTEMGRPTFIMPLEWTTDGWPVIKDQLPIHALIPMPKGEKVAHGMPLSDNFNGNEPSI</sequence>
<evidence type="ECO:0000256" key="6">
    <source>
        <dbReference type="RuleBase" id="RU361187"/>
    </source>
</evidence>
<keyword evidence="9" id="KW-1185">Reference proteome</keyword>
<dbReference type="Proteomes" id="UP000322315">
    <property type="component" value="Unassembled WGS sequence"/>
</dbReference>
<name>A0A5M7BA78_9FLAO</name>
<evidence type="ECO:0000256" key="3">
    <source>
        <dbReference type="ARBA" id="ARBA00023295"/>
    </source>
</evidence>
<dbReference type="PANTHER" id="PTHR42812:SF2">
    <property type="entry name" value="XYLOSIDASE_ARABINOSIDASE"/>
    <property type="match status" value="1"/>
</dbReference>
<organism evidence="7 10">
    <name type="scientific">Algibacter amylolyticus</name>
    <dbReference type="NCBI Taxonomy" id="1608400"/>
    <lineage>
        <taxon>Bacteria</taxon>
        <taxon>Pseudomonadati</taxon>
        <taxon>Bacteroidota</taxon>
        <taxon>Flavobacteriia</taxon>
        <taxon>Flavobacteriales</taxon>
        <taxon>Flavobacteriaceae</taxon>
        <taxon>Algibacter</taxon>
    </lineage>
</organism>
<dbReference type="Proteomes" id="UP000315145">
    <property type="component" value="Unassembled WGS sequence"/>
</dbReference>
<dbReference type="PANTHER" id="PTHR42812">
    <property type="entry name" value="BETA-XYLOSIDASE"/>
    <property type="match status" value="1"/>
</dbReference>
<dbReference type="InterPro" id="IPR023296">
    <property type="entry name" value="Glyco_hydro_beta-prop_sf"/>
</dbReference>
<accession>A0A5M7BA78</accession>
<reference evidence="7 10" key="1">
    <citation type="journal article" date="2015" name="Int. J. Syst. Evol. Microbiol.">
        <title>Algibacter amylolyticus sp. nov., isolated from intertidal sediment.</title>
        <authorList>
            <person name="Zhang D.C."/>
            <person name="Wu J."/>
            <person name="Neuner K."/>
            <person name="Yao J."/>
            <person name="Margesin R."/>
        </authorList>
    </citation>
    <scope>NUCLEOTIDE SEQUENCE [LARGE SCALE GENOMIC DNA]</scope>
    <source>
        <strain evidence="7 10">RU-4-M-4</strain>
    </source>
</reference>
<dbReference type="InterPro" id="IPR051795">
    <property type="entry name" value="Glycosyl_Hydrlase_43"/>
</dbReference>
<evidence type="ECO:0000313" key="7">
    <source>
        <dbReference type="EMBL" id="KAA5825147.1"/>
    </source>
</evidence>
<evidence type="ECO:0000313" key="8">
    <source>
        <dbReference type="EMBL" id="TSJ77641.1"/>
    </source>
</evidence>
<evidence type="ECO:0000256" key="5">
    <source>
        <dbReference type="PIRSR" id="PIRSR606710-2"/>
    </source>
</evidence>
<evidence type="ECO:0000313" key="9">
    <source>
        <dbReference type="Proteomes" id="UP000315145"/>
    </source>
</evidence>
<comment type="similarity">
    <text evidence="1 6">Belongs to the glycosyl hydrolase 43 family.</text>
</comment>
<dbReference type="Gene3D" id="2.115.10.20">
    <property type="entry name" value="Glycosyl hydrolase domain, family 43"/>
    <property type="match status" value="1"/>
</dbReference>
<dbReference type="CDD" id="cd09002">
    <property type="entry name" value="GH43_XYL-like"/>
    <property type="match status" value="1"/>
</dbReference>
<keyword evidence="2 6" id="KW-0378">Hydrolase</keyword>
<evidence type="ECO:0000256" key="2">
    <source>
        <dbReference type="ARBA" id="ARBA00022801"/>
    </source>
</evidence>
<evidence type="ECO:0000256" key="1">
    <source>
        <dbReference type="ARBA" id="ARBA00009865"/>
    </source>
</evidence>
<feature type="site" description="Important for catalytic activity, responsible for pKa modulation of the active site Glu and correct orientation of both the proton donor and substrate" evidence="5">
    <location>
        <position position="173"/>
    </location>
</feature>
<dbReference type="EMBL" id="VWRS01000004">
    <property type="protein sequence ID" value="KAA5825147.1"/>
    <property type="molecule type" value="Genomic_DNA"/>
</dbReference>
<dbReference type="AlphaFoldDB" id="A0A5M7BA78"/>
<comment type="caution">
    <text evidence="7">The sequence shown here is derived from an EMBL/GenBank/DDBJ whole genome shotgun (WGS) entry which is preliminary data.</text>
</comment>
<dbReference type="GO" id="GO:0005975">
    <property type="term" value="P:carbohydrate metabolic process"/>
    <property type="evidence" value="ECO:0007669"/>
    <property type="project" value="InterPro"/>
</dbReference>
<keyword evidence="3 6" id="KW-0326">Glycosidase</keyword>
<dbReference type="OrthoDB" id="9801455at2"/>
<protein>
    <submittedName>
        <fullName evidence="7">Family 43 glycosylhydrolase</fullName>
    </submittedName>
</protein>
<dbReference type="Pfam" id="PF04616">
    <property type="entry name" value="Glyco_hydro_43"/>
    <property type="match status" value="1"/>
</dbReference>
<dbReference type="InterPro" id="IPR006710">
    <property type="entry name" value="Glyco_hydro_43"/>
</dbReference>
<dbReference type="GO" id="GO:0004553">
    <property type="term" value="F:hydrolase activity, hydrolyzing O-glycosyl compounds"/>
    <property type="evidence" value="ECO:0007669"/>
    <property type="project" value="InterPro"/>
</dbReference>
<gene>
    <name evidence="7" type="ORF">F2B50_08095</name>
    <name evidence="8" type="ORF">FPF71_08095</name>
</gene>
<reference evidence="7" key="3">
    <citation type="submission" date="2019-09" db="EMBL/GenBank/DDBJ databases">
        <authorList>
            <person name="Zhang D.-C."/>
        </authorList>
    </citation>
    <scope>NUCLEOTIDE SEQUENCE</scope>
    <source>
        <strain evidence="7">RU-4-M-4</strain>
    </source>
</reference>
<feature type="active site" description="Proton acceptor" evidence="4">
    <location>
        <position position="54"/>
    </location>
</feature>
<evidence type="ECO:0000256" key="4">
    <source>
        <dbReference type="PIRSR" id="PIRSR606710-1"/>
    </source>
</evidence>
<evidence type="ECO:0000313" key="10">
    <source>
        <dbReference type="Proteomes" id="UP000322315"/>
    </source>
</evidence>
<proteinExistence type="inferred from homology"/>
<dbReference type="SUPFAM" id="SSF75005">
    <property type="entry name" value="Arabinanase/levansucrase/invertase"/>
    <property type="match status" value="1"/>
</dbReference>
<dbReference type="RefSeq" id="WP_144116179.1">
    <property type="nucleotide sequence ID" value="NZ_JACHGE010000005.1"/>
</dbReference>
<feature type="active site" description="Proton donor" evidence="4">
    <location>
        <position position="228"/>
    </location>
</feature>
<reference evidence="8 9" key="2">
    <citation type="submission" date="2019-07" db="EMBL/GenBank/DDBJ databases">
        <title>Algibacter marinivivus sp. nov., isolated from the surface of a marine red alga.</title>
        <authorList>
            <person name="Zhong X."/>
            <person name="Xu W."/>
            <person name="Zhang Y."/>
            <person name="Zhang Q."/>
            <person name="Du Z."/>
        </authorList>
    </citation>
    <scope>NUCLEOTIDE SEQUENCE [LARGE SCALE GENOMIC DNA]</scope>
    <source>
        <strain evidence="8 9">RU-4-M-4</strain>
    </source>
</reference>
<dbReference type="EMBL" id="VMBF01000004">
    <property type="protein sequence ID" value="TSJ77641.1"/>
    <property type="molecule type" value="Genomic_DNA"/>
</dbReference>